<reference evidence="1 2" key="1">
    <citation type="submission" date="2020-06" db="EMBL/GenBank/DDBJ databases">
        <authorList>
            <person name="Criscuolo A."/>
        </authorList>
    </citation>
    <scope>NUCLEOTIDE SEQUENCE [LARGE SCALE GENOMIC DNA]</scope>
    <source>
        <strain evidence="1">PXU-55</strain>
    </source>
</reference>
<dbReference type="EMBL" id="CAIJDE010000049">
    <property type="protein sequence ID" value="CAC9975518.1"/>
    <property type="molecule type" value="Genomic_DNA"/>
</dbReference>
<dbReference type="AlphaFoldDB" id="A0A9N8J3L1"/>
<dbReference type="Proteomes" id="UP000533639">
    <property type="component" value="Unassembled WGS sequence"/>
</dbReference>
<protein>
    <submittedName>
        <fullName evidence="1">Uncharacterized protein</fullName>
    </submittedName>
</protein>
<evidence type="ECO:0000313" key="2">
    <source>
        <dbReference type="Proteomes" id="UP000533639"/>
    </source>
</evidence>
<proteinExistence type="predicted"/>
<dbReference type="RefSeq" id="WP_180859411.1">
    <property type="nucleotide sequence ID" value="NZ_CAIJDE010000049.1"/>
</dbReference>
<sequence length="367" mass="43020">MEDYLNLIEQKVNLLKWEDESSENRIEFLRVSANGKKIKNINDDLFFKNYSIQKRLTINEINNFSTLYNAGKIKIYGEENLILKGPAFYASFHMGPYMTIPILLALKKITFSVVMDNYSYQRKVQYENPDINPATSGIDLNLKMNPDFLNAEDTRSIFKMIRNIKENKSLFSYLDGNTTTVNDQKHSLNVKFLNHEMSAQKGIPYLCHLLKIPLIPIFSYREDGLIKVIIKEAIYPVEDKDAFCEESLSQCWSMFGDILTEFTEQYEFLNKNIFISNEADSKVNVLEFKEADYRYKFNFQLYNFYINGSDYFLFNSVSMNSLKINKGLYIFLQKVNSKNLKLTKIELIEFIPDKNFVESLIQNYILI</sequence>
<organism evidence="1 2">
    <name type="scientific">Flavobacterium panici</name>
    <dbReference type="NCBI Taxonomy" id="2654843"/>
    <lineage>
        <taxon>Bacteria</taxon>
        <taxon>Pseudomonadati</taxon>
        <taxon>Bacteroidota</taxon>
        <taxon>Flavobacteriia</taxon>
        <taxon>Flavobacteriales</taxon>
        <taxon>Flavobacteriaceae</taxon>
        <taxon>Flavobacterium</taxon>
    </lineage>
</organism>
<keyword evidence="2" id="KW-1185">Reference proteome</keyword>
<accession>A0A9N8J3L1</accession>
<gene>
    <name evidence="1" type="ORF">FLAPXU55_03232</name>
</gene>
<evidence type="ECO:0000313" key="1">
    <source>
        <dbReference type="EMBL" id="CAC9975518.1"/>
    </source>
</evidence>
<name>A0A9N8J3L1_9FLAO</name>
<comment type="caution">
    <text evidence="1">The sequence shown here is derived from an EMBL/GenBank/DDBJ whole genome shotgun (WGS) entry which is preliminary data.</text>
</comment>